<reference evidence="6 7" key="1">
    <citation type="submission" date="2020-08" db="EMBL/GenBank/DDBJ databases">
        <title>Genomic Encyclopedia of Type Strains, Phase IV (KMG-IV): sequencing the most valuable type-strain genomes for metagenomic binning, comparative biology and taxonomic classification.</title>
        <authorList>
            <person name="Goeker M."/>
        </authorList>
    </citation>
    <scope>NUCLEOTIDE SEQUENCE [LARGE SCALE GENOMIC DNA]</scope>
    <source>
        <strain evidence="6 7">DSM 25079</strain>
    </source>
</reference>
<keyword evidence="2 4" id="KW-0560">Oxidoreductase</keyword>
<sequence length="500" mass="53441">MNNPVTPQLSPATRQFLKGPLELFIDGRWGAGVAENSVASHDPATDDLLAHVAIGDGADIDRAVAAARKAFEGPWSRLSGFERADHLRRLSRLIDENAQTFIELEVLDNGMPLAIAQLTVSSTARLFEYYAGWAERIEGTTTTPPPHVLAAGEALTYTTREPVGVVGQIIPWNVPLSMAGLKLAPALAAGCTVVLKPAEDTPLSAILLARLIQQAGFPDGVVNVVNGYGRDAGAALVAHKDIDKISFTGSTDVGRAIIRSAADNLKKVSLELGGKSPVVVFDDADLDLAVPGVAMATFFLQGQNCMAGTRIFVHERIHDEFVARLVAFVGAFTLGHGLDPATQMGPLISKRQRERVQSYIASGIEEGAKLVLGGIAPEGAGNFLQPTIFTETRPDMRIVREEIFGPVMAIQRFSDPDLDVVARQANDSVFGLSGSVWTQNLSIAHRMAARIRSGHVSINCHGAVGPNIPFGGFKQSGWGREFGRDGLDLYLDTKAVTVKL</sequence>
<organism evidence="6 7">
    <name type="scientific">Sphingobium boeckii</name>
    <dbReference type="NCBI Taxonomy" id="1082345"/>
    <lineage>
        <taxon>Bacteria</taxon>
        <taxon>Pseudomonadati</taxon>
        <taxon>Pseudomonadota</taxon>
        <taxon>Alphaproteobacteria</taxon>
        <taxon>Sphingomonadales</taxon>
        <taxon>Sphingomonadaceae</taxon>
        <taxon>Sphingobium</taxon>
    </lineage>
</organism>
<dbReference type="PROSITE" id="PS00070">
    <property type="entry name" value="ALDEHYDE_DEHYDR_CYS"/>
    <property type="match status" value="1"/>
</dbReference>
<dbReference type="InterPro" id="IPR015590">
    <property type="entry name" value="Aldehyde_DH_dom"/>
</dbReference>
<dbReference type="GO" id="GO:0008957">
    <property type="term" value="F:phenylacetaldehyde dehydrogenase (NAD+) activity"/>
    <property type="evidence" value="ECO:0007669"/>
    <property type="project" value="UniProtKB-EC"/>
</dbReference>
<dbReference type="FunFam" id="3.40.309.10:FF:000012">
    <property type="entry name" value="Betaine aldehyde dehydrogenase"/>
    <property type="match status" value="1"/>
</dbReference>
<dbReference type="SUPFAM" id="SSF53720">
    <property type="entry name" value="ALDH-like"/>
    <property type="match status" value="1"/>
</dbReference>
<accession>A0A7W9AJN5</accession>
<dbReference type="EMBL" id="JACIJC010000004">
    <property type="protein sequence ID" value="MBB5686905.1"/>
    <property type="molecule type" value="Genomic_DNA"/>
</dbReference>
<feature type="active site" evidence="3">
    <location>
        <position position="271"/>
    </location>
</feature>
<dbReference type="AlphaFoldDB" id="A0A7W9AJN5"/>
<dbReference type="RefSeq" id="WP_184019750.1">
    <property type="nucleotide sequence ID" value="NZ_JACIJC010000004.1"/>
</dbReference>
<evidence type="ECO:0000259" key="5">
    <source>
        <dbReference type="Pfam" id="PF00171"/>
    </source>
</evidence>
<dbReference type="InterPro" id="IPR016160">
    <property type="entry name" value="Ald_DH_CS_CYS"/>
</dbReference>
<evidence type="ECO:0000313" key="7">
    <source>
        <dbReference type="Proteomes" id="UP000549617"/>
    </source>
</evidence>
<comment type="caution">
    <text evidence="6">The sequence shown here is derived from an EMBL/GenBank/DDBJ whole genome shotgun (WGS) entry which is preliminary data.</text>
</comment>
<proteinExistence type="inferred from homology"/>
<dbReference type="InterPro" id="IPR016161">
    <property type="entry name" value="Ald_DH/histidinol_DH"/>
</dbReference>
<dbReference type="InterPro" id="IPR016162">
    <property type="entry name" value="Ald_DH_N"/>
</dbReference>
<evidence type="ECO:0000256" key="3">
    <source>
        <dbReference type="PROSITE-ProRule" id="PRU10007"/>
    </source>
</evidence>
<dbReference type="PANTHER" id="PTHR11699">
    <property type="entry name" value="ALDEHYDE DEHYDROGENASE-RELATED"/>
    <property type="match status" value="1"/>
</dbReference>
<evidence type="ECO:0000256" key="4">
    <source>
        <dbReference type="RuleBase" id="RU003345"/>
    </source>
</evidence>
<dbReference type="Gene3D" id="3.40.309.10">
    <property type="entry name" value="Aldehyde Dehydrogenase, Chain A, domain 2"/>
    <property type="match status" value="1"/>
</dbReference>
<dbReference type="InterPro" id="IPR016163">
    <property type="entry name" value="Ald_DH_C"/>
</dbReference>
<dbReference type="Gene3D" id="3.40.605.10">
    <property type="entry name" value="Aldehyde Dehydrogenase, Chain A, domain 1"/>
    <property type="match status" value="1"/>
</dbReference>
<dbReference type="PROSITE" id="PS00687">
    <property type="entry name" value="ALDEHYDE_DEHYDR_GLU"/>
    <property type="match status" value="1"/>
</dbReference>
<dbReference type="Pfam" id="PF00171">
    <property type="entry name" value="Aldedh"/>
    <property type="match status" value="1"/>
</dbReference>
<dbReference type="InterPro" id="IPR029510">
    <property type="entry name" value="Ald_DH_CS_GLU"/>
</dbReference>
<protein>
    <submittedName>
        <fullName evidence="6">Phenylacetaldehyde dehydrogenase</fullName>
        <ecNumber evidence="6">1.2.1.39</ecNumber>
    </submittedName>
</protein>
<name>A0A7W9AJN5_9SPHN</name>
<gene>
    <name evidence="6" type="ORF">FHS49_002929</name>
</gene>
<evidence type="ECO:0000313" key="6">
    <source>
        <dbReference type="EMBL" id="MBB5686905.1"/>
    </source>
</evidence>
<evidence type="ECO:0000256" key="1">
    <source>
        <dbReference type="ARBA" id="ARBA00009986"/>
    </source>
</evidence>
<dbReference type="FunFam" id="3.40.605.10:FF:000007">
    <property type="entry name" value="NAD/NADP-dependent betaine aldehyde dehydrogenase"/>
    <property type="match status" value="1"/>
</dbReference>
<comment type="similarity">
    <text evidence="1 4">Belongs to the aldehyde dehydrogenase family.</text>
</comment>
<dbReference type="Proteomes" id="UP000549617">
    <property type="component" value="Unassembled WGS sequence"/>
</dbReference>
<evidence type="ECO:0000256" key="2">
    <source>
        <dbReference type="ARBA" id="ARBA00023002"/>
    </source>
</evidence>
<feature type="domain" description="Aldehyde dehydrogenase" evidence="5">
    <location>
        <begin position="36"/>
        <end position="496"/>
    </location>
</feature>
<dbReference type="EC" id="1.2.1.39" evidence="6"/>
<keyword evidence="7" id="KW-1185">Reference proteome</keyword>